<dbReference type="CDD" id="cd02972">
    <property type="entry name" value="DsbA_family"/>
    <property type="match status" value="1"/>
</dbReference>
<protein>
    <submittedName>
        <fullName evidence="9">Serine/threonine-protein kinase PknE</fullName>
        <ecNumber evidence="9">2.7.11.1</ecNumber>
    </submittedName>
</protein>
<keyword evidence="7" id="KW-0472">Membrane</keyword>
<dbReference type="InterPro" id="IPR036249">
    <property type="entry name" value="Thioredoxin-like_sf"/>
</dbReference>
<sequence length="309" mass="32798">MMGVATEWSPFVDRSKEHMSPANENRKSKAERTAEAREKARLIREAQIKKDKRNKVFIGWGIVGAVVAILVIVGLVVTTNIQQNTPIADQGPVPASANVNGGVTLLANTEVKNGGGGSVDLANVPAKPDAVPSPLVAPGAEAEAGQPVKVVAYVDFICPVCKRFEDTYNDALTTLRNDGKISLEYRPLGFLDRQSSTNYSSRAANAAACVADTSPEKYAEYVDLLFTNQPAEGSAGLSDDKLKSMASDIGANIGSCVDDKKFRPYVKYSTTLAANTGITGTPTIFVDGKQWDGTTDLNADIQTAITAKG</sequence>
<dbReference type="Pfam" id="PF13462">
    <property type="entry name" value="Thioredoxin_4"/>
    <property type="match status" value="1"/>
</dbReference>
<keyword evidence="10" id="KW-1185">Reference proteome</keyword>
<keyword evidence="4" id="KW-1015">Disulfide bond</keyword>
<feature type="domain" description="Thioredoxin-like fold" evidence="8">
    <location>
        <begin position="147"/>
        <end position="297"/>
    </location>
</feature>
<dbReference type="InterPro" id="IPR012336">
    <property type="entry name" value="Thioredoxin-like_fold"/>
</dbReference>
<evidence type="ECO:0000256" key="3">
    <source>
        <dbReference type="ARBA" id="ARBA00023002"/>
    </source>
</evidence>
<dbReference type="Proteomes" id="UP000280861">
    <property type="component" value="Unassembled WGS sequence"/>
</dbReference>
<evidence type="ECO:0000256" key="6">
    <source>
        <dbReference type="SAM" id="MobiDB-lite"/>
    </source>
</evidence>
<dbReference type="EC" id="2.7.11.1" evidence="9"/>
<evidence type="ECO:0000313" key="9">
    <source>
        <dbReference type="EMBL" id="VDC23604.1"/>
    </source>
</evidence>
<accession>A0A3P5X896</accession>
<gene>
    <name evidence="9" type="primary">pknE</name>
    <name evidence="9" type="ORF">PSET11_01157</name>
</gene>
<dbReference type="PANTHER" id="PTHR13887">
    <property type="entry name" value="GLUTATHIONE S-TRANSFERASE KAPPA"/>
    <property type="match status" value="1"/>
</dbReference>
<keyword evidence="7" id="KW-1133">Transmembrane helix</keyword>
<evidence type="ECO:0000256" key="7">
    <source>
        <dbReference type="SAM" id="Phobius"/>
    </source>
</evidence>
<evidence type="ECO:0000256" key="4">
    <source>
        <dbReference type="ARBA" id="ARBA00023157"/>
    </source>
</evidence>
<evidence type="ECO:0000256" key="1">
    <source>
        <dbReference type="ARBA" id="ARBA00005791"/>
    </source>
</evidence>
<evidence type="ECO:0000313" key="10">
    <source>
        <dbReference type="Proteomes" id="UP000280861"/>
    </source>
</evidence>
<feature type="compositionally biased region" description="Basic and acidic residues" evidence="6">
    <location>
        <begin position="13"/>
        <end position="35"/>
    </location>
</feature>
<name>A0A3P5X896_9MICC</name>
<dbReference type="EMBL" id="UXAU01000019">
    <property type="protein sequence ID" value="VDC23604.1"/>
    <property type="molecule type" value="Genomic_DNA"/>
</dbReference>
<dbReference type="AlphaFoldDB" id="A0A3P5X896"/>
<keyword evidence="9" id="KW-0418">Kinase</keyword>
<organism evidence="9 10">
    <name type="scientific">Arthrobacter ulcerisalmonis</name>
    <dbReference type="NCBI Taxonomy" id="2483813"/>
    <lineage>
        <taxon>Bacteria</taxon>
        <taxon>Bacillati</taxon>
        <taxon>Actinomycetota</taxon>
        <taxon>Actinomycetes</taxon>
        <taxon>Micrococcales</taxon>
        <taxon>Micrococcaceae</taxon>
        <taxon>Arthrobacter</taxon>
    </lineage>
</organism>
<evidence type="ECO:0000256" key="5">
    <source>
        <dbReference type="ARBA" id="ARBA00023284"/>
    </source>
</evidence>
<keyword evidence="2" id="KW-0732">Signal</keyword>
<keyword evidence="7" id="KW-0812">Transmembrane</keyword>
<evidence type="ECO:0000256" key="2">
    <source>
        <dbReference type="ARBA" id="ARBA00022729"/>
    </source>
</evidence>
<dbReference type="SUPFAM" id="SSF52833">
    <property type="entry name" value="Thioredoxin-like"/>
    <property type="match status" value="1"/>
</dbReference>
<dbReference type="Gene3D" id="3.40.30.10">
    <property type="entry name" value="Glutaredoxin"/>
    <property type="match status" value="1"/>
</dbReference>
<reference evidence="9 10" key="1">
    <citation type="submission" date="2018-11" db="EMBL/GenBank/DDBJ databases">
        <authorList>
            <person name="Criscuolo A."/>
        </authorList>
    </citation>
    <scope>NUCLEOTIDE SEQUENCE [LARGE SCALE GENOMIC DNA]</scope>
    <source>
        <strain evidence="9">AT11b</strain>
    </source>
</reference>
<evidence type="ECO:0000259" key="8">
    <source>
        <dbReference type="Pfam" id="PF13462"/>
    </source>
</evidence>
<comment type="similarity">
    <text evidence="1">Belongs to the thioredoxin family. DsbA subfamily.</text>
</comment>
<dbReference type="GO" id="GO:0016491">
    <property type="term" value="F:oxidoreductase activity"/>
    <property type="evidence" value="ECO:0007669"/>
    <property type="project" value="UniProtKB-KW"/>
</dbReference>
<keyword evidence="5" id="KW-0676">Redox-active center</keyword>
<keyword evidence="9" id="KW-0808">Transferase</keyword>
<keyword evidence="3" id="KW-0560">Oxidoreductase</keyword>
<dbReference type="PANTHER" id="PTHR13887:SF14">
    <property type="entry name" value="DISULFIDE BOND FORMATION PROTEIN D"/>
    <property type="match status" value="1"/>
</dbReference>
<feature type="transmembrane region" description="Helical" evidence="7">
    <location>
        <begin position="57"/>
        <end position="77"/>
    </location>
</feature>
<proteinExistence type="inferred from homology"/>
<dbReference type="GO" id="GO:0004674">
    <property type="term" value="F:protein serine/threonine kinase activity"/>
    <property type="evidence" value="ECO:0007669"/>
    <property type="project" value="UniProtKB-EC"/>
</dbReference>
<feature type="region of interest" description="Disordered" evidence="6">
    <location>
        <begin position="1"/>
        <end position="35"/>
    </location>
</feature>